<evidence type="ECO:0000256" key="1">
    <source>
        <dbReference type="SAM" id="MobiDB-lite"/>
    </source>
</evidence>
<evidence type="ECO:0000259" key="2">
    <source>
        <dbReference type="Pfam" id="PF24864"/>
    </source>
</evidence>
<feature type="domain" description="DUF7730" evidence="2">
    <location>
        <begin position="139"/>
        <end position="346"/>
    </location>
</feature>
<name>A0A6A6QQR6_9PEZI</name>
<dbReference type="Proteomes" id="UP000799750">
    <property type="component" value="Unassembled WGS sequence"/>
</dbReference>
<proteinExistence type="predicted"/>
<evidence type="ECO:0000313" key="3">
    <source>
        <dbReference type="EMBL" id="KAF2493187.1"/>
    </source>
</evidence>
<keyword evidence="4" id="KW-1185">Reference proteome</keyword>
<protein>
    <recommendedName>
        <fullName evidence="2">DUF7730 domain-containing protein</fullName>
    </recommendedName>
</protein>
<organism evidence="3 4">
    <name type="scientific">Lophium mytilinum</name>
    <dbReference type="NCBI Taxonomy" id="390894"/>
    <lineage>
        <taxon>Eukaryota</taxon>
        <taxon>Fungi</taxon>
        <taxon>Dikarya</taxon>
        <taxon>Ascomycota</taxon>
        <taxon>Pezizomycotina</taxon>
        <taxon>Dothideomycetes</taxon>
        <taxon>Pleosporomycetidae</taxon>
        <taxon>Mytilinidiales</taxon>
        <taxon>Mytilinidiaceae</taxon>
        <taxon>Lophium</taxon>
    </lineage>
</organism>
<gene>
    <name evidence="3" type="ORF">BU16DRAFT_563365</name>
</gene>
<feature type="compositionally biased region" description="Acidic residues" evidence="1">
    <location>
        <begin position="55"/>
        <end position="68"/>
    </location>
</feature>
<dbReference type="Pfam" id="PF24864">
    <property type="entry name" value="DUF7730"/>
    <property type="match status" value="1"/>
</dbReference>
<dbReference type="OrthoDB" id="4757095at2759"/>
<reference evidence="3" key="1">
    <citation type="journal article" date="2020" name="Stud. Mycol.">
        <title>101 Dothideomycetes genomes: a test case for predicting lifestyles and emergence of pathogens.</title>
        <authorList>
            <person name="Haridas S."/>
            <person name="Albert R."/>
            <person name="Binder M."/>
            <person name="Bloem J."/>
            <person name="Labutti K."/>
            <person name="Salamov A."/>
            <person name="Andreopoulos B."/>
            <person name="Baker S."/>
            <person name="Barry K."/>
            <person name="Bills G."/>
            <person name="Bluhm B."/>
            <person name="Cannon C."/>
            <person name="Castanera R."/>
            <person name="Culley D."/>
            <person name="Daum C."/>
            <person name="Ezra D."/>
            <person name="Gonzalez J."/>
            <person name="Henrissat B."/>
            <person name="Kuo A."/>
            <person name="Liang C."/>
            <person name="Lipzen A."/>
            <person name="Lutzoni F."/>
            <person name="Magnuson J."/>
            <person name="Mondo S."/>
            <person name="Nolan M."/>
            <person name="Ohm R."/>
            <person name="Pangilinan J."/>
            <person name="Park H.-J."/>
            <person name="Ramirez L."/>
            <person name="Alfaro M."/>
            <person name="Sun H."/>
            <person name="Tritt A."/>
            <person name="Yoshinaga Y."/>
            <person name="Zwiers L.-H."/>
            <person name="Turgeon B."/>
            <person name="Goodwin S."/>
            <person name="Spatafora J."/>
            <person name="Crous P."/>
            <person name="Grigoriev I."/>
        </authorList>
    </citation>
    <scope>NUCLEOTIDE SEQUENCE</scope>
    <source>
        <strain evidence="3">CBS 269.34</strain>
    </source>
</reference>
<dbReference type="InterPro" id="IPR056632">
    <property type="entry name" value="DUF7730"/>
</dbReference>
<dbReference type="PANTHER" id="PTHR38790">
    <property type="entry name" value="2EXR DOMAIN-CONTAINING PROTEIN-RELATED"/>
    <property type="match status" value="1"/>
</dbReference>
<evidence type="ECO:0000313" key="4">
    <source>
        <dbReference type="Proteomes" id="UP000799750"/>
    </source>
</evidence>
<accession>A0A6A6QQR6</accession>
<feature type="region of interest" description="Disordered" evidence="1">
    <location>
        <begin position="50"/>
        <end position="131"/>
    </location>
</feature>
<sequence>MKTNRLWKENDPRMKQDKKALEASYLRKRQKYAPAPLLQTRLRALTLRAFTAEPGELDPMPEEEDQETGDSAGKPRRQSTIDSIIRRARRQSTADSVKGKPQRESTMDSFRSKPRRQSTIDSLKSKSRKEPVTVDQLGKSGLWKLPFELRTTIWKYALGGNYIHILKKRGRLGHAYCPAKHPEVFPRVDRCSYPMKDGFSVTTAFPFRQKPLGLISTCRQIYSETIDILYSHNTFSFDDLDALNWFGLTTLPHRRELITTLHFKYELVKSFQTVQPQLPPNDTKTWIDACNVLASMSNLQELRIVVESHFGYSANNVFPLFPEFLDYLCDLSVAGRFDVHVPWPRDHPAEYKLVPAKAPFEVKRFDKGDLRLDDLRLQDFAIPFTVQCLHCEEYTEIKKSTIGSAMRTESDGTTEFWTYHTYCGGWIAFTSASRGDYAVLQGAKRVVEA</sequence>
<feature type="compositionally biased region" description="Basic and acidic residues" evidence="1">
    <location>
        <begin position="97"/>
        <end position="106"/>
    </location>
</feature>
<dbReference type="EMBL" id="MU004192">
    <property type="protein sequence ID" value="KAF2493187.1"/>
    <property type="molecule type" value="Genomic_DNA"/>
</dbReference>
<dbReference type="AlphaFoldDB" id="A0A6A6QQR6"/>